<dbReference type="AlphaFoldDB" id="A0A8S3FKG6"/>
<evidence type="ECO:0000313" key="2">
    <source>
        <dbReference type="EMBL" id="CAF5128448.1"/>
    </source>
</evidence>
<evidence type="ECO:0000259" key="1">
    <source>
        <dbReference type="Pfam" id="PF16488"/>
    </source>
</evidence>
<dbReference type="Proteomes" id="UP000676336">
    <property type="component" value="Unassembled WGS sequence"/>
</dbReference>
<feature type="domain" description="Argonaute linker 2" evidence="1">
    <location>
        <begin position="2"/>
        <end position="44"/>
    </location>
</feature>
<gene>
    <name evidence="2" type="ORF">SMN809_LOCUS62853</name>
</gene>
<dbReference type="InterPro" id="IPR032472">
    <property type="entry name" value="ArgoL2"/>
</dbReference>
<proteinExistence type="predicted"/>
<sequence length="45" mass="5404">MIQRVVDERRFDHDSYLQKFGITVDVNEMLRIPGRILPSPEIKYK</sequence>
<dbReference type="EMBL" id="CAJOBI010265109">
    <property type="protein sequence ID" value="CAF5128448.1"/>
    <property type="molecule type" value="Genomic_DNA"/>
</dbReference>
<organism evidence="2 3">
    <name type="scientific">Rotaria magnacalcarata</name>
    <dbReference type="NCBI Taxonomy" id="392030"/>
    <lineage>
        <taxon>Eukaryota</taxon>
        <taxon>Metazoa</taxon>
        <taxon>Spiralia</taxon>
        <taxon>Gnathifera</taxon>
        <taxon>Rotifera</taxon>
        <taxon>Eurotatoria</taxon>
        <taxon>Bdelloidea</taxon>
        <taxon>Philodinida</taxon>
        <taxon>Philodinidae</taxon>
        <taxon>Rotaria</taxon>
    </lineage>
</organism>
<accession>A0A8S3FKG6</accession>
<name>A0A8S3FKG6_9BILA</name>
<protein>
    <recommendedName>
        <fullName evidence="1">Argonaute linker 2 domain-containing protein</fullName>
    </recommendedName>
</protein>
<feature type="non-terminal residue" evidence="2">
    <location>
        <position position="45"/>
    </location>
</feature>
<dbReference type="Pfam" id="PF16488">
    <property type="entry name" value="ArgoL2"/>
    <property type="match status" value="1"/>
</dbReference>
<comment type="caution">
    <text evidence="2">The sequence shown here is derived from an EMBL/GenBank/DDBJ whole genome shotgun (WGS) entry which is preliminary data.</text>
</comment>
<evidence type="ECO:0000313" key="3">
    <source>
        <dbReference type="Proteomes" id="UP000676336"/>
    </source>
</evidence>
<reference evidence="2" key="1">
    <citation type="submission" date="2021-02" db="EMBL/GenBank/DDBJ databases">
        <authorList>
            <person name="Nowell W R."/>
        </authorList>
    </citation>
    <scope>NUCLEOTIDE SEQUENCE</scope>
</reference>